<evidence type="ECO:0000313" key="1">
    <source>
        <dbReference type="EMBL" id="RJG51564.1"/>
    </source>
</evidence>
<keyword evidence="2" id="KW-1185">Reference proteome</keyword>
<dbReference type="RefSeq" id="WP_119909088.1">
    <property type="nucleotide sequence ID" value="NZ_QZCH01000001.1"/>
</dbReference>
<organism evidence="1 2">
    <name type="scientific">Motilimonas pumila</name>
    <dbReference type="NCBI Taxonomy" id="2303987"/>
    <lineage>
        <taxon>Bacteria</taxon>
        <taxon>Pseudomonadati</taxon>
        <taxon>Pseudomonadota</taxon>
        <taxon>Gammaproteobacteria</taxon>
        <taxon>Alteromonadales</taxon>
        <taxon>Alteromonadales genera incertae sedis</taxon>
        <taxon>Motilimonas</taxon>
    </lineage>
</organism>
<sequence>MTSNKKLKANPKEIHSIDLIGFVIFTFSALQPAIAEVNSDARAVLNSSGYDLCIAADGSAELCCDLLGNCNPNYY</sequence>
<reference evidence="1 2" key="1">
    <citation type="submission" date="2018-09" db="EMBL/GenBank/DDBJ databases">
        <authorList>
            <person name="Wang F."/>
        </authorList>
    </citation>
    <scope>NUCLEOTIDE SEQUENCE [LARGE SCALE GENOMIC DNA]</scope>
    <source>
        <strain evidence="1 2">PLHSC7-2</strain>
    </source>
</reference>
<accession>A0A418YKQ6</accession>
<proteinExistence type="predicted"/>
<dbReference type="EMBL" id="QZCH01000001">
    <property type="protein sequence ID" value="RJG51564.1"/>
    <property type="molecule type" value="Genomic_DNA"/>
</dbReference>
<dbReference type="Proteomes" id="UP000283255">
    <property type="component" value="Unassembled WGS sequence"/>
</dbReference>
<comment type="caution">
    <text evidence="1">The sequence shown here is derived from an EMBL/GenBank/DDBJ whole genome shotgun (WGS) entry which is preliminary data.</text>
</comment>
<reference evidence="1 2" key="2">
    <citation type="submission" date="2019-01" db="EMBL/GenBank/DDBJ databases">
        <title>Motilimonas pumilus sp. nov., isolated from the gut of sea cucumber (Apostichopus japonicus).</title>
        <authorList>
            <person name="Wang F.-Q."/>
            <person name="Ren L.-H."/>
            <person name="Lin Y.-W."/>
            <person name="Sun G.-H."/>
            <person name="Du Z.-J."/>
            <person name="Zhao J.-X."/>
            <person name="Liu X.-J."/>
            <person name="Liu L.-J."/>
        </authorList>
    </citation>
    <scope>NUCLEOTIDE SEQUENCE [LARGE SCALE GENOMIC DNA]</scope>
    <source>
        <strain evidence="1 2">PLHSC7-2</strain>
    </source>
</reference>
<evidence type="ECO:0000313" key="2">
    <source>
        <dbReference type="Proteomes" id="UP000283255"/>
    </source>
</evidence>
<gene>
    <name evidence="1" type="ORF">D1Z90_02195</name>
</gene>
<name>A0A418YKQ6_9GAMM</name>
<dbReference type="AlphaFoldDB" id="A0A418YKQ6"/>
<protein>
    <submittedName>
        <fullName evidence="1">Uncharacterized protein</fullName>
    </submittedName>
</protein>